<evidence type="ECO:0000313" key="2">
    <source>
        <dbReference type="Proteomes" id="UP000824120"/>
    </source>
</evidence>
<sequence>MRSKIWFTKRFMNYSTRKLAKQMVYYLRGSFHLENGSVCRSGPIDSITKILTDVHENFDKNDIANLDNQIMHGL</sequence>
<dbReference type="EMBL" id="JACXVP010000011">
    <property type="protein sequence ID" value="KAG5576353.1"/>
    <property type="molecule type" value="Genomic_DNA"/>
</dbReference>
<comment type="caution">
    <text evidence="1">The sequence shown here is derived from an EMBL/GenBank/DDBJ whole genome shotgun (WGS) entry which is preliminary data.</text>
</comment>
<organism evidence="1 2">
    <name type="scientific">Solanum commersonii</name>
    <name type="common">Commerson's wild potato</name>
    <name type="synonym">Commerson's nightshade</name>
    <dbReference type="NCBI Taxonomy" id="4109"/>
    <lineage>
        <taxon>Eukaryota</taxon>
        <taxon>Viridiplantae</taxon>
        <taxon>Streptophyta</taxon>
        <taxon>Embryophyta</taxon>
        <taxon>Tracheophyta</taxon>
        <taxon>Spermatophyta</taxon>
        <taxon>Magnoliopsida</taxon>
        <taxon>eudicotyledons</taxon>
        <taxon>Gunneridae</taxon>
        <taxon>Pentapetalae</taxon>
        <taxon>asterids</taxon>
        <taxon>lamiids</taxon>
        <taxon>Solanales</taxon>
        <taxon>Solanaceae</taxon>
        <taxon>Solanoideae</taxon>
        <taxon>Solaneae</taxon>
        <taxon>Solanum</taxon>
    </lineage>
</organism>
<dbReference type="Proteomes" id="UP000824120">
    <property type="component" value="Chromosome 11"/>
</dbReference>
<keyword evidence="2" id="KW-1185">Reference proteome</keyword>
<accession>A0A9J5WKD0</accession>
<evidence type="ECO:0000313" key="1">
    <source>
        <dbReference type="EMBL" id="KAG5576353.1"/>
    </source>
</evidence>
<name>A0A9J5WKD0_SOLCO</name>
<dbReference type="AlphaFoldDB" id="A0A9J5WKD0"/>
<proteinExistence type="predicted"/>
<gene>
    <name evidence="1" type="ORF">H5410_056487</name>
</gene>
<protein>
    <submittedName>
        <fullName evidence="1">Uncharacterized protein</fullName>
    </submittedName>
</protein>
<reference evidence="1 2" key="1">
    <citation type="submission" date="2020-09" db="EMBL/GenBank/DDBJ databases">
        <title>De no assembly of potato wild relative species, Solanum commersonii.</title>
        <authorList>
            <person name="Cho K."/>
        </authorList>
    </citation>
    <scope>NUCLEOTIDE SEQUENCE [LARGE SCALE GENOMIC DNA]</scope>
    <source>
        <strain evidence="1">LZ3.2</strain>
        <tissue evidence="1">Leaf</tissue>
    </source>
</reference>